<feature type="transmembrane region" description="Helical" evidence="1">
    <location>
        <begin position="172"/>
        <end position="194"/>
    </location>
</feature>
<dbReference type="EMBL" id="CAEZYQ010000012">
    <property type="protein sequence ID" value="CAB4746303.1"/>
    <property type="molecule type" value="Genomic_DNA"/>
</dbReference>
<feature type="transmembrane region" description="Helical" evidence="1">
    <location>
        <begin position="405"/>
        <end position="423"/>
    </location>
</feature>
<protein>
    <submittedName>
        <fullName evidence="2">Unannotated protein</fullName>
    </submittedName>
</protein>
<feature type="transmembrane region" description="Helical" evidence="1">
    <location>
        <begin position="345"/>
        <end position="367"/>
    </location>
</feature>
<feature type="transmembrane region" description="Helical" evidence="1">
    <location>
        <begin position="41"/>
        <end position="60"/>
    </location>
</feature>
<accession>A0A6J6THP9</accession>
<feature type="transmembrane region" description="Helical" evidence="1">
    <location>
        <begin position="121"/>
        <end position="140"/>
    </location>
</feature>
<feature type="transmembrane region" description="Helical" evidence="1">
    <location>
        <begin position="311"/>
        <end position="333"/>
    </location>
</feature>
<dbReference type="AlphaFoldDB" id="A0A6J6THP9"/>
<evidence type="ECO:0000256" key="1">
    <source>
        <dbReference type="SAM" id="Phobius"/>
    </source>
</evidence>
<feature type="transmembrane region" description="Helical" evidence="1">
    <location>
        <begin position="443"/>
        <end position="461"/>
    </location>
</feature>
<proteinExistence type="predicted"/>
<reference evidence="2" key="1">
    <citation type="submission" date="2020-05" db="EMBL/GenBank/DDBJ databases">
        <authorList>
            <person name="Chiriac C."/>
            <person name="Salcher M."/>
            <person name="Ghai R."/>
            <person name="Kavagutti S V."/>
        </authorList>
    </citation>
    <scope>NUCLEOTIDE SEQUENCE</scope>
</reference>
<keyword evidence="1" id="KW-0812">Transmembrane</keyword>
<feature type="transmembrane region" description="Helical" evidence="1">
    <location>
        <begin position="81"/>
        <end position="109"/>
    </location>
</feature>
<name>A0A6J6THP9_9ZZZZ</name>
<sequence length="463" mass="49671">MTLLQAGLSGLPSYATALVPGLLPMHGIGGAKDLPISPELAIAGAVAALTISFTVLAFAWRRPRYDAATDGRPAPAWLDSLVLSTGWAVAMRVLGMVVFLYAAFAAVFGEDLLTNPFFGMFYVWLWVGLVFASALLGPVWKAISPVRTINLAFAKISGSDPDEGILRYPTWLGYWPAAIGLFAFVWLELVYPYSTELGPVRLWCAAYVAVMLLGGALFGNEFYEKADPFEAYSTLVGKLSPWNVRDGRLLVMSPLANLNTIVPAPGLVAVVAVLFGSTAFDSFKDSARWVRFVQTNSLITENDLGLVADNLALVVFCVGVGIVLAVGSMLTGVRAGESRRALPAAFAHSVVPIVLGYIVAHYLSYWFEVGQDTLIKASDPLTTGADYLGTGDWSVNYWLSYHPTLLANIKVLAVVLGHVVGVVAAHDRAVRLLPPKHHLTGQLGMLVAMVFFTAGGLYLLFAA</sequence>
<evidence type="ECO:0000313" key="2">
    <source>
        <dbReference type="EMBL" id="CAB4746303.1"/>
    </source>
</evidence>
<feature type="transmembrane region" description="Helical" evidence="1">
    <location>
        <begin position="200"/>
        <end position="219"/>
    </location>
</feature>
<organism evidence="2">
    <name type="scientific">freshwater metagenome</name>
    <dbReference type="NCBI Taxonomy" id="449393"/>
    <lineage>
        <taxon>unclassified sequences</taxon>
        <taxon>metagenomes</taxon>
        <taxon>ecological metagenomes</taxon>
    </lineage>
</organism>
<keyword evidence="1" id="KW-1133">Transmembrane helix</keyword>
<gene>
    <name evidence="2" type="ORF">UFOPK2761_01680</name>
</gene>
<feature type="transmembrane region" description="Helical" evidence="1">
    <location>
        <begin position="255"/>
        <end position="280"/>
    </location>
</feature>
<keyword evidence="1" id="KW-0472">Membrane</keyword>